<dbReference type="OrthoDB" id="3790861at2759"/>
<feature type="region of interest" description="Disordered" evidence="1">
    <location>
        <begin position="546"/>
        <end position="623"/>
    </location>
</feature>
<protein>
    <submittedName>
        <fullName evidence="2">Uncharacterized protein</fullName>
    </submittedName>
</protein>
<feature type="compositionally biased region" description="Basic residues" evidence="1">
    <location>
        <begin position="240"/>
        <end position="251"/>
    </location>
</feature>
<evidence type="ECO:0000256" key="1">
    <source>
        <dbReference type="SAM" id="MobiDB-lite"/>
    </source>
</evidence>
<dbReference type="Proteomes" id="UP000799423">
    <property type="component" value="Unassembled WGS sequence"/>
</dbReference>
<sequence>MTEADSDSKSRRPAVVKGGQRRRLIRRAKSPGAEGSELPVGTAPAGGAPYEDLRSATPPEPSPSNKGLTLLPRQDNPFTFPYGQVAASPSPTAAGASVPATPSKKKFGFFSLKSTKDRDRSDSTDDMAITSPLPPLTPSKAKQLLGYDSDDVRGSGGGLDSHAEEIAGSRFTSRFKEEDVQPDTPKKSSFWSSNIKALKLLDMRPRQAKDAEDEETQPTQEPDQPAPHPLEGLTLNPRPLHGRRRRRKRGPKSLDRMTPITEMSHDALNSIYRNSESNTELDVISEYESPSPYPPRSASFLPRSQTESVLKSFGPFELDEDDISPSDRDDEENDYRLHSGSQINLTRAQGKQPVIPQWRSPLQRFESRLLDNVEEDLIHQKLNISRQQAAKMELDDEVAALRRSHRGSKRHFKASIQHATAPEEDSNQRSDAVDSDDDDLISISSSIDLDEEPVVCKAEVVSFTNATGHVKPITIVEGNYNVAPLKHHFENSMPVTPTHVRNNSFNRLTKDPKPKMPRSESQLLIQDWVSRYDKTKQRPVSERIDLDVLADQMTPPATFPKEGLVSPRSPQPATLPRVEPITPRSTQHANFPNEAPVSPRSPQPATSPNEVPVSPHPPRTSSRNPCVQYGHIFHVIKYKYFPDEDCTRPYLRPGMMQHIGVPVFCSRCHEDTTDGVLNCEKTICKYAVCMQCALFMQHEWKKGMDAGEPGRYQWRKYQKADGGIEVEARLVEMGSG</sequence>
<feature type="compositionally biased region" description="Basic residues" evidence="1">
    <location>
        <begin position="11"/>
        <end position="29"/>
    </location>
</feature>
<feature type="compositionally biased region" description="Acidic residues" evidence="1">
    <location>
        <begin position="317"/>
        <end position="333"/>
    </location>
</feature>
<feature type="compositionally biased region" description="Basic and acidic residues" evidence="1">
    <location>
        <begin position="199"/>
        <end position="210"/>
    </location>
</feature>
<evidence type="ECO:0000313" key="2">
    <source>
        <dbReference type="EMBL" id="KAF2852230.1"/>
    </source>
</evidence>
<organism evidence="2 3">
    <name type="scientific">Plenodomus tracheiphilus IPT5</name>
    <dbReference type="NCBI Taxonomy" id="1408161"/>
    <lineage>
        <taxon>Eukaryota</taxon>
        <taxon>Fungi</taxon>
        <taxon>Dikarya</taxon>
        <taxon>Ascomycota</taxon>
        <taxon>Pezizomycotina</taxon>
        <taxon>Dothideomycetes</taxon>
        <taxon>Pleosporomycetidae</taxon>
        <taxon>Pleosporales</taxon>
        <taxon>Pleosporineae</taxon>
        <taxon>Leptosphaeriaceae</taxon>
        <taxon>Plenodomus</taxon>
    </lineage>
</organism>
<dbReference type="EMBL" id="MU006299">
    <property type="protein sequence ID" value="KAF2852230.1"/>
    <property type="molecule type" value="Genomic_DNA"/>
</dbReference>
<reference evidence="2" key="1">
    <citation type="submission" date="2020-01" db="EMBL/GenBank/DDBJ databases">
        <authorList>
            <consortium name="DOE Joint Genome Institute"/>
            <person name="Haridas S."/>
            <person name="Albert R."/>
            <person name="Binder M."/>
            <person name="Bloem J."/>
            <person name="Labutti K."/>
            <person name="Salamov A."/>
            <person name="Andreopoulos B."/>
            <person name="Baker S.E."/>
            <person name="Barry K."/>
            <person name="Bills G."/>
            <person name="Bluhm B.H."/>
            <person name="Cannon C."/>
            <person name="Castanera R."/>
            <person name="Culley D.E."/>
            <person name="Daum C."/>
            <person name="Ezra D."/>
            <person name="Gonzalez J.B."/>
            <person name="Henrissat B."/>
            <person name="Kuo A."/>
            <person name="Liang C."/>
            <person name="Lipzen A."/>
            <person name="Lutzoni F."/>
            <person name="Magnuson J."/>
            <person name="Mondo S."/>
            <person name="Nolan M."/>
            <person name="Ohm R."/>
            <person name="Pangilinan J."/>
            <person name="Park H.-J."/>
            <person name="Ramirez L."/>
            <person name="Alfaro M."/>
            <person name="Sun H."/>
            <person name="Tritt A."/>
            <person name="Yoshinaga Y."/>
            <person name="Zwiers L.-H."/>
            <person name="Turgeon B.G."/>
            <person name="Goodwin S.B."/>
            <person name="Spatafora J.W."/>
            <person name="Crous P.W."/>
            <person name="Grigoriev I.V."/>
        </authorList>
    </citation>
    <scope>NUCLEOTIDE SEQUENCE</scope>
    <source>
        <strain evidence="2">IPT5</strain>
    </source>
</reference>
<keyword evidence="3" id="KW-1185">Reference proteome</keyword>
<feature type="region of interest" description="Disordered" evidence="1">
    <location>
        <begin position="493"/>
        <end position="520"/>
    </location>
</feature>
<evidence type="ECO:0000313" key="3">
    <source>
        <dbReference type="Proteomes" id="UP000799423"/>
    </source>
</evidence>
<feature type="region of interest" description="Disordered" evidence="1">
    <location>
        <begin position="1"/>
        <end position="278"/>
    </location>
</feature>
<dbReference type="AlphaFoldDB" id="A0A6A7BA29"/>
<name>A0A6A7BA29_9PLEO</name>
<feature type="region of interest" description="Disordered" evidence="1">
    <location>
        <begin position="313"/>
        <end position="335"/>
    </location>
</feature>
<proteinExistence type="predicted"/>
<feature type="region of interest" description="Disordered" evidence="1">
    <location>
        <begin position="285"/>
        <end position="304"/>
    </location>
</feature>
<gene>
    <name evidence="2" type="ORF">T440DRAFT_553652</name>
</gene>
<feature type="compositionally biased region" description="Polar residues" evidence="1">
    <location>
        <begin position="493"/>
        <end position="507"/>
    </location>
</feature>
<feature type="compositionally biased region" description="Basic and acidic residues" evidence="1">
    <location>
        <begin position="114"/>
        <end position="123"/>
    </location>
</feature>
<accession>A0A6A7BA29</accession>
<feature type="compositionally biased region" description="Basic and acidic residues" evidence="1">
    <location>
        <begin position="1"/>
        <end position="10"/>
    </location>
</feature>
<feature type="region of interest" description="Disordered" evidence="1">
    <location>
        <begin position="405"/>
        <end position="438"/>
    </location>
</feature>
<feature type="compositionally biased region" description="Low complexity" evidence="1">
    <location>
        <begin position="85"/>
        <end position="113"/>
    </location>
</feature>
<feature type="compositionally biased region" description="Basic and acidic residues" evidence="1">
    <location>
        <begin position="508"/>
        <end position="518"/>
    </location>
</feature>